<dbReference type="FunFam" id="3.40.50.150:FF:000065">
    <property type="entry name" value="Phenylethanolamine N-methyltransferase"/>
    <property type="match status" value="1"/>
</dbReference>
<evidence type="ECO:0000313" key="7">
    <source>
        <dbReference type="Proteomes" id="UP001295444"/>
    </source>
</evidence>
<dbReference type="GO" id="GO:0005829">
    <property type="term" value="C:cytosol"/>
    <property type="evidence" value="ECO:0007669"/>
    <property type="project" value="TreeGrafter"/>
</dbReference>
<feature type="binding site" evidence="5">
    <location>
        <position position="88"/>
    </location>
    <ligand>
        <name>S-adenosyl-L-methionine</name>
        <dbReference type="ChEBI" id="CHEBI:59789"/>
    </ligand>
</feature>
<dbReference type="GO" id="GO:0032259">
    <property type="term" value="P:methylation"/>
    <property type="evidence" value="ECO:0007669"/>
    <property type="project" value="UniProtKB-KW"/>
</dbReference>
<dbReference type="Proteomes" id="UP001295444">
    <property type="component" value="Chromosome 10"/>
</dbReference>
<organism evidence="6 7">
    <name type="scientific">Pelobates cultripes</name>
    <name type="common">Western spadefoot toad</name>
    <dbReference type="NCBI Taxonomy" id="61616"/>
    <lineage>
        <taxon>Eukaryota</taxon>
        <taxon>Metazoa</taxon>
        <taxon>Chordata</taxon>
        <taxon>Craniata</taxon>
        <taxon>Vertebrata</taxon>
        <taxon>Euteleostomi</taxon>
        <taxon>Amphibia</taxon>
        <taxon>Batrachia</taxon>
        <taxon>Anura</taxon>
        <taxon>Pelobatoidea</taxon>
        <taxon>Pelobatidae</taxon>
        <taxon>Pelobates</taxon>
    </lineage>
</organism>
<dbReference type="PIRSF" id="PIRSF000384">
    <property type="entry name" value="PNMTase"/>
    <property type="match status" value="1"/>
</dbReference>
<keyword evidence="4 5" id="KW-0949">S-adenosyl-L-methionine</keyword>
<dbReference type="PANTHER" id="PTHR10867:SF32">
    <property type="entry name" value="NICOTINAMIDE N-METHYLTRANSFERASE"/>
    <property type="match status" value="1"/>
</dbReference>
<feature type="binding site" evidence="5">
    <location>
        <position position="67"/>
    </location>
    <ligand>
        <name>S-adenosyl-L-methionine</name>
        <dbReference type="ChEBI" id="CHEBI:59789"/>
    </ligand>
</feature>
<evidence type="ECO:0000256" key="4">
    <source>
        <dbReference type="ARBA" id="ARBA00022691"/>
    </source>
</evidence>
<dbReference type="InterPro" id="IPR029063">
    <property type="entry name" value="SAM-dependent_MTases_sf"/>
</dbReference>
<reference evidence="6" key="1">
    <citation type="submission" date="2022-03" db="EMBL/GenBank/DDBJ databases">
        <authorList>
            <person name="Alioto T."/>
            <person name="Alioto T."/>
            <person name="Gomez Garrido J."/>
        </authorList>
    </citation>
    <scope>NUCLEOTIDE SEQUENCE</scope>
</reference>
<feature type="binding site" evidence="5">
    <location>
        <begin position="140"/>
        <end position="141"/>
    </location>
    <ligand>
        <name>S-adenosyl-L-methionine</name>
        <dbReference type="ChEBI" id="CHEBI:59789"/>
    </ligand>
</feature>
<dbReference type="PANTHER" id="PTHR10867">
    <property type="entry name" value="NNMT/PNMT/TEMT FAMILY MEMBER"/>
    <property type="match status" value="1"/>
</dbReference>
<protein>
    <submittedName>
        <fullName evidence="6">Nicotinamide N-methyltransferase-like</fullName>
    </submittedName>
</protein>
<feature type="binding site" evidence="5">
    <location>
        <position position="18"/>
    </location>
    <ligand>
        <name>S-adenosyl-L-methionine</name>
        <dbReference type="ChEBI" id="CHEBI:59789"/>
    </ligand>
</feature>
<evidence type="ECO:0000256" key="3">
    <source>
        <dbReference type="ARBA" id="ARBA00022679"/>
    </source>
</evidence>
<dbReference type="Pfam" id="PF01234">
    <property type="entry name" value="NNMT_PNMT_TEMT"/>
    <property type="match status" value="1"/>
</dbReference>
<dbReference type="InterPro" id="IPR000940">
    <property type="entry name" value="NNMT_TEMT_trans"/>
</dbReference>
<dbReference type="Gene3D" id="3.40.50.150">
    <property type="entry name" value="Vaccinia Virus protein VP39"/>
    <property type="match status" value="1"/>
</dbReference>
<evidence type="ECO:0000256" key="1">
    <source>
        <dbReference type="ARBA" id="ARBA00007996"/>
    </source>
</evidence>
<dbReference type="GO" id="GO:0008757">
    <property type="term" value="F:S-adenosylmethionine-dependent methyltransferase activity"/>
    <property type="evidence" value="ECO:0007669"/>
    <property type="project" value="UniProtKB-ARBA"/>
</dbReference>
<feature type="binding site" evidence="5">
    <location>
        <position position="83"/>
    </location>
    <ligand>
        <name>S-adenosyl-L-methionine</name>
        <dbReference type="ChEBI" id="CHEBI:59789"/>
    </ligand>
</feature>
<dbReference type="SUPFAM" id="SSF53335">
    <property type="entry name" value="S-adenosyl-L-methionine-dependent methyltransferases"/>
    <property type="match status" value="1"/>
</dbReference>
<proteinExistence type="inferred from homology"/>
<dbReference type="PROSITE" id="PS51681">
    <property type="entry name" value="SAM_MT_NNMT_PNMT_TEMT"/>
    <property type="match status" value="1"/>
</dbReference>
<keyword evidence="3" id="KW-0808">Transferase</keyword>
<dbReference type="GO" id="GO:0008170">
    <property type="term" value="F:N-methyltransferase activity"/>
    <property type="evidence" value="ECO:0007669"/>
    <property type="project" value="TreeGrafter"/>
</dbReference>
<evidence type="ECO:0000256" key="5">
    <source>
        <dbReference type="PIRSR" id="PIRSR000384-1"/>
    </source>
</evidence>
<comment type="similarity">
    <text evidence="1">Belongs to the class I-like SAM-binding methyltransferase superfamily. NNMT/PNMT/TEMT family.</text>
</comment>
<evidence type="ECO:0000256" key="2">
    <source>
        <dbReference type="ARBA" id="ARBA00022603"/>
    </source>
</evidence>
<name>A0AAD1WRR0_PELCU</name>
<keyword evidence="2" id="KW-0489">Methyltransferase</keyword>
<dbReference type="InterPro" id="IPR053384">
    <property type="entry name" value="SAM-dep_methyltransferase"/>
</dbReference>
<gene>
    <name evidence="6" type="ORF">PECUL_23A016406</name>
</gene>
<sequence>MTFTGGDVYQFSFEPRDYLTSFCSFGKGRDDILNFRLQKCFEAFKSGPDGDLGGDVLIDIGTGPSIYQLLSACQAFKSIIATDFTDKNRQELEKWLKREPGAYDWSDFSKVVCELEGDREKWREKEEKLRSTIKHVLRCDVTKSNPLDPLVISPVDGVISTLCLETACKDINNYRSALRNITSLLKPGGHLVLIGVLGDSFYKVGQQTFFCLPLDAQTVRGTVEDAGYTIKEMDVFLIPDVASHLDITDSYGNFFLVARKEAQD</sequence>
<dbReference type="EMBL" id="OW240921">
    <property type="protein sequence ID" value="CAH2320327.1"/>
    <property type="molecule type" value="Genomic_DNA"/>
</dbReference>
<dbReference type="CDD" id="cd02440">
    <property type="entry name" value="AdoMet_MTases"/>
    <property type="match status" value="1"/>
</dbReference>
<evidence type="ECO:0000313" key="6">
    <source>
        <dbReference type="EMBL" id="CAH2320327.1"/>
    </source>
</evidence>
<dbReference type="AlphaFoldDB" id="A0AAD1WRR0"/>
<accession>A0AAD1WRR0</accession>
<dbReference type="NCBIfam" id="NF041360">
    <property type="entry name" value="GntF_guanitoxin"/>
    <property type="match status" value="1"/>
</dbReference>
<keyword evidence="7" id="KW-1185">Reference proteome</keyword>